<reference evidence="4" key="1">
    <citation type="submission" date="2016-02" db="EMBL/GenBank/DDBJ databases">
        <authorList>
            <person name="Rodrigo-Torres Lidia"/>
            <person name="Arahal R.David."/>
        </authorList>
    </citation>
    <scope>NUCLEOTIDE SEQUENCE [LARGE SCALE GENOMIC DNA]</scope>
    <source>
        <strain evidence="4">CECT 9029</strain>
    </source>
</reference>
<dbReference type="InterPro" id="IPR010657">
    <property type="entry name" value="ImpA_N"/>
</dbReference>
<dbReference type="EMBL" id="FIZX01000001">
    <property type="protein sequence ID" value="CZF78268.1"/>
    <property type="molecule type" value="Genomic_DNA"/>
</dbReference>
<proteinExistence type="predicted"/>
<dbReference type="Proteomes" id="UP000071641">
    <property type="component" value="Unassembled WGS sequence"/>
</dbReference>
<accession>A0A128EUJ4</accession>
<keyword evidence="4" id="KW-1185">Reference proteome</keyword>
<evidence type="ECO:0000313" key="3">
    <source>
        <dbReference type="EMBL" id="CZF78268.1"/>
    </source>
</evidence>
<dbReference type="STRING" id="1796497.GCE9029_00734"/>
<dbReference type="RefSeq" id="WP_062661071.1">
    <property type="nucleotide sequence ID" value="NZ_FIZX01000001.1"/>
</dbReference>
<dbReference type="InterPro" id="IPR017740">
    <property type="entry name" value="TssA-like"/>
</dbReference>
<feature type="domain" description="ImpA N-terminal" evidence="2">
    <location>
        <begin position="13"/>
        <end position="133"/>
    </location>
</feature>
<feature type="compositionally biased region" description="Polar residues" evidence="1">
    <location>
        <begin position="428"/>
        <end position="445"/>
    </location>
</feature>
<sequence length="445" mass="49387">MVFTEEIQQKFSSPISDEHPCGTYLKNDRASFRPLRNEFNVAQTALRKLAQNPDEQELEALHEENLVAWKQLGKTLNNTFEHQSRDIELIGWMLAVQLIVDDSIDGAANLIGWLNELIDSHWDSLNPVLPAEKLKGEGEDAQKDQYEAKVKAFFQICGDSEDSSLLYGPLLMLPIVGDITFYQYQSAENKGQAAHLRQEALHLLASQKSAVQQRADNLDRLSKHLLSVYECVNKYTQPLLVKGVNFTFALSLIGKVQNAITYLTGLKPAQESVAPTVDEAEPVSSEPAPTESQPQTITQTATEQASIAVTTTASFADAAKVNNMNRDQAFVQLRELAEYFRVSEPHSPVSFLLEKAIRWGYMSLPELMTELMADKKNDQEKIFNLIGLDNEGQVQLPEHSANLSSSSSQPVPQPTQSQAPQASEAKETPQQNSSNASTGSTGLRW</sequence>
<evidence type="ECO:0000259" key="2">
    <source>
        <dbReference type="Pfam" id="PF06812"/>
    </source>
</evidence>
<name>A0A128EUJ4_9GAMM</name>
<evidence type="ECO:0000313" key="4">
    <source>
        <dbReference type="Proteomes" id="UP000071641"/>
    </source>
</evidence>
<dbReference type="PANTHER" id="PTHR37951:SF1">
    <property type="entry name" value="TYPE VI SECRETION SYSTEM COMPONENT TSSA1"/>
    <property type="match status" value="1"/>
</dbReference>
<organism evidence="3 4">
    <name type="scientific">Grimontia celer</name>
    <dbReference type="NCBI Taxonomy" id="1796497"/>
    <lineage>
        <taxon>Bacteria</taxon>
        <taxon>Pseudomonadati</taxon>
        <taxon>Pseudomonadota</taxon>
        <taxon>Gammaproteobacteria</taxon>
        <taxon>Vibrionales</taxon>
        <taxon>Vibrionaceae</taxon>
        <taxon>Grimontia</taxon>
    </lineage>
</organism>
<feature type="compositionally biased region" description="Low complexity" evidence="1">
    <location>
        <begin position="400"/>
        <end position="423"/>
    </location>
</feature>
<dbReference type="Pfam" id="PF06812">
    <property type="entry name" value="ImpA_N"/>
    <property type="match status" value="1"/>
</dbReference>
<dbReference type="PANTHER" id="PTHR37951">
    <property type="entry name" value="CYTOPLASMIC PROTEIN-RELATED"/>
    <property type="match status" value="1"/>
</dbReference>
<feature type="region of interest" description="Disordered" evidence="1">
    <location>
        <begin position="398"/>
        <end position="445"/>
    </location>
</feature>
<feature type="region of interest" description="Disordered" evidence="1">
    <location>
        <begin position="273"/>
        <end position="303"/>
    </location>
</feature>
<feature type="compositionally biased region" description="Polar residues" evidence="1">
    <location>
        <begin position="290"/>
        <end position="303"/>
    </location>
</feature>
<dbReference type="AlphaFoldDB" id="A0A128EUJ4"/>
<gene>
    <name evidence="3" type="ORF">GCE9029_00734</name>
</gene>
<protein>
    <recommendedName>
        <fullName evidence="2">ImpA N-terminal domain-containing protein</fullName>
    </recommendedName>
</protein>
<dbReference type="OrthoDB" id="9771118at2"/>
<evidence type="ECO:0000256" key="1">
    <source>
        <dbReference type="SAM" id="MobiDB-lite"/>
    </source>
</evidence>